<dbReference type="PIRSF" id="PIRSF000521">
    <property type="entry name" value="Transaminase_4ab_Lys_Orn"/>
    <property type="match status" value="1"/>
</dbReference>
<dbReference type="InterPro" id="IPR004637">
    <property type="entry name" value="Dat"/>
</dbReference>
<evidence type="ECO:0000256" key="1">
    <source>
        <dbReference type="ARBA" id="ARBA00001933"/>
    </source>
</evidence>
<comment type="pathway">
    <text evidence="3">Amine and polyamine biosynthesis; ectoine biosynthesis; L-ectoine from L-aspartate 4-semialdehyde: step 1/3.</text>
</comment>
<evidence type="ECO:0000256" key="3">
    <source>
        <dbReference type="ARBA" id="ARBA00004946"/>
    </source>
</evidence>
<dbReference type="Pfam" id="PF00202">
    <property type="entry name" value="Aminotran_3"/>
    <property type="match status" value="1"/>
</dbReference>
<keyword evidence="16" id="KW-1185">Reference proteome</keyword>
<evidence type="ECO:0000256" key="11">
    <source>
        <dbReference type="ARBA" id="ARBA00030665"/>
    </source>
</evidence>
<dbReference type="EMBL" id="JBBEGL010000005">
    <property type="protein sequence ID" value="MEJ2888969.1"/>
    <property type="molecule type" value="Genomic_DNA"/>
</dbReference>
<keyword evidence="7" id="KW-0032">Aminotransferase</keyword>
<evidence type="ECO:0000256" key="7">
    <source>
        <dbReference type="ARBA" id="ARBA00022576"/>
    </source>
</evidence>
<keyword evidence="8" id="KW-0808">Transferase</keyword>
<reference evidence="15 16" key="1">
    <citation type="submission" date="2024-03" db="EMBL/GenBank/DDBJ databases">
        <title>Actinomycetospora sp. OC33-EN06, a novel actinomycete isolated from wild orchid (Aerides multiflora).</title>
        <authorList>
            <person name="Suriyachadkun C."/>
        </authorList>
    </citation>
    <scope>NUCLEOTIDE SEQUENCE [LARGE SCALE GENOMIC DNA]</scope>
    <source>
        <strain evidence="15 16">OC33-EN06</strain>
    </source>
</reference>
<dbReference type="EC" id="2.6.1.76" evidence="5"/>
<evidence type="ECO:0000256" key="8">
    <source>
        <dbReference type="ARBA" id="ARBA00022679"/>
    </source>
</evidence>
<evidence type="ECO:0000256" key="14">
    <source>
        <dbReference type="RuleBase" id="RU003560"/>
    </source>
</evidence>
<dbReference type="PANTHER" id="PTHR43552">
    <property type="entry name" value="DIAMINOBUTYRATE--2-OXOGLUTARATE AMINOTRANSFERASE"/>
    <property type="match status" value="1"/>
</dbReference>
<evidence type="ECO:0000256" key="10">
    <source>
        <dbReference type="ARBA" id="ARBA00029744"/>
    </source>
</evidence>
<dbReference type="NCBIfam" id="TIGR00709">
    <property type="entry name" value="dat"/>
    <property type="match status" value="1"/>
</dbReference>
<evidence type="ECO:0000256" key="4">
    <source>
        <dbReference type="ARBA" id="ARBA00008954"/>
    </source>
</evidence>
<proteinExistence type="inferred from homology"/>
<evidence type="ECO:0000256" key="13">
    <source>
        <dbReference type="ARBA" id="ARBA00049111"/>
    </source>
</evidence>
<dbReference type="RefSeq" id="WP_337716023.1">
    <property type="nucleotide sequence ID" value="NZ_JBBEGL010000005.1"/>
</dbReference>
<name>A0ABU8NC52_9PSEU</name>
<dbReference type="Proteomes" id="UP001370100">
    <property type="component" value="Unassembled WGS sequence"/>
</dbReference>
<dbReference type="InterPro" id="IPR049704">
    <property type="entry name" value="Aminotrans_3_PPA_site"/>
</dbReference>
<evidence type="ECO:0000256" key="9">
    <source>
        <dbReference type="ARBA" id="ARBA00022898"/>
    </source>
</evidence>
<dbReference type="InterPro" id="IPR015422">
    <property type="entry name" value="PyrdxlP-dep_Trfase_small"/>
</dbReference>
<sequence length="464" mass="49097">MNVTPIAPALRDTAAPAVAGPLPGPRSEELLARQRERESNARAYPRHFPFAIAEGSGSWVRDVDGNVFLDFLSGAGVLSLGHNHPELVAAAVEQMGTFTHGLDMATPTKDAFTEAQLAMLPEGMRERMRIQFCGPTGANAVDAAIKLCKTATGRGDVVSFQGGFHGSTHAAMAMTGLVAQKRPVQNLMPGVQFFPFSSCSRCPLALNPETCQTNCVSLLERALNDANGGVALPAAVIMELVQGEGGVIPARKEFVQRVRALTRELGVPLIVDEVQTGCGRTGTWWAFEQYGIEPDVVVASKALSGMGQPVAIIMYDEALDVWAPGAHSGTFRGNQLAFATGVETLRIVERDDVLANVRERSAQVFDHLAELAGDPGVVEVRGLGLMLGIELAPPTDGRSVTALAQDVQARALRAGLIVELGGRDDCVVRMLPPLNVTAEQIRIACSILVDAVRGALATEVPAAA</sequence>
<organism evidence="15 16">
    <name type="scientific">Actinomycetospora aeridis</name>
    <dbReference type="NCBI Taxonomy" id="3129231"/>
    <lineage>
        <taxon>Bacteria</taxon>
        <taxon>Bacillati</taxon>
        <taxon>Actinomycetota</taxon>
        <taxon>Actinomycetes</taxon>
        <taxon>Pseudonocardiales</taxon>
        <taxon>Pseudonocardiaceae</taxon>
        <taxon>Actinomycetospora</taxon>
    </lineage>
</organism>
<keyword evidence="9 14" id="KW-0663">Pyridoxal phosphate</keyword>
<comment type="cofactor">
    <cofactor evidence="1">
        <name>pyridoxal 5'-phosphate</name>
        <dbReference type="ChEBI" id="CHEBI:597326"/>
    </cofactor>
</comment>
<protein>
    <recommendedName>
        <fullName evidence="6">Diaminobutyrate--2-oxoglutarate transaminase</fullName>
        <ecNumber evidence="5">2.6.1.76</ecNumber>
    </recommendedName>
    <alternativeName>
        <fullName evidence="11">DABA aminotransferase</fullName>
    </alternativeName>
    <alternativeName>
        <fullName evidence="12">Diaminobutyrate--2-oxoglutarate aminotransferase</fullName>
    </alternativeName>
    <alternativeName>
        <fullName evidence="10">L-2,4-diaminobutyric acid transaminase</fullName>
    </alternativeName>
</protein>
<comment type="catalytic activity">
    <reaction evidence="13">
        <text>L-2,4-diaminobutanoate + 2-oxoglutarate = L-aspartate 4-semialdehyde + L-glutamate</text>
        <dbReference type="Rhea" id="RHEA:11160"/>
        <dbReference type="ChEBI" id="CHEBI:16810"/>
        <dbReference type="ChEBI" id="CHEBI:29985"/>
        <dbReference type="ChEBI" id="CHEBI:58761"/>
        <dbReference type="ChEBI" id="CHEBI:537519"/>
        <dbReference type="EC" id="2.6.1.76"/>
    </reaction>
</comment>
<evidence type="ECO:0000313" key="16">
    <source>
        <dbReference type="Proteomes" id="UP001370100"/>
    </source>
</evidence>
<dbReference type="InterPro" id="IPR015424">
    <property type="entry name" value="PyrdxlP-dep_Trfase"/>
</dbReference>
<comment type="caution">
    <text evidence="15">The sequence shown here is derived from an EMBL/GenBank/DDBJ whole genome shotgun (WGS) entry which is preliminary data.</text>
</comment>
<comment type="similarity">
    <text evidence="4 14">Belongs to the class-III pyridoxal-phosphate-dependent aminotransferase family.</text>
</comment>
<dbReference type="Gene3D" id="3.90.1150.10">
    <property type="entry name" value="Aspartate Aminotransferase, domain 1"/>
    <property type="match status" value="1"/>
</dbReference>
<dbReference type="CDD" id="cd00610">
    <property type="entry name" value="OAT_like"/>
    <property type="match status" value="1"/>
</dbReference>
<accession>A0ABU8NC52</accession>
<dbReference type="InterPro" id="IPR015421">
    <property type="entry name" value="PyrdxlP-dep_Trfase_major"/>
</dbReference>
<evidence type="ECO:0000256" key="12">
    <source>
        <dbReference type="ARBA" id="ARBA00031476"/>
    </source>
</evidence>
<dbReference type="InterPro" id="IPR005814">
    <property type="entry name" value="Aminotrans_3"/>
</dbReference>
<gene>
    <name evidence="15" type="ORF">WCD41_21090</name>
</gene>
<evidence type="ECO:0000256" key="5">
    <source>
        <dbReference type="ARBA" id="ARBA00013155"/>
    </source>
</evidence>
<evidence type="ECO:0000256" key="6">
    <source>
        <dbReference type="ARBA" id="ARBA00014798"/>
    </source>
</evidence>
<evidence type="ECO:0000256" key="2">
    <source>
        <dbReference type="ARBA" id="ARBA00002189"/>
    </source>
</evidence>
<dbReference type="SUPFAM" id="SSF53383">
    <property type="entry name" value="PLP-dependent transferases"/>
    <property type="match status" value="1"/>
</dbReference>
<dbReference type="PANTHER" id="PTHR43552:SF1">
    <property type="entry name" value="DIAMINOBUTYRATE--2-OXOGLUTARATE AMINOTRANSFERASE"/>
    <property type="match status" value="1"/>
</dbReference>
<dbReference type="PROSITE" id="PS00600">
    <property type="entry name" value="AA_TRANSFER_CLASS_3"/>
    <property type="match status" value="1"/>
</dbReference>
<comment type="function">
    <text evidence="2">Catalyzes reversively the conversion of L-aspartate beta-semialdehyde (ASA) to L-2,4-diaminobutyrate (DABA) by transamination with L-glutamate.</text>
</comment>
<dbReference type="Gene3D" id="3.40.640.10">
    <property type="entry name" value="Type I PLP-dependent aspartate aminotransferase-like (Major domain)"/>
    <property type="match status" value="1"/>
</dbReference>
<evidence type="ECO:0000313" key="15">
    <source>
        <dbReference type="EMBL" id="MEJ2888969.1"/>
    </source>
</evidence>